<dbReference type="Proteomes" id="UP001172082">
    <property type="component" value="Unassembled WGS sequence"/>
</dbReference>
<dbReference type="EMBL" id="JAUJEA010000013">
    <property type="protein sequence ID" value="MDN5204770.1"/>
    <property type="molecule type" value="Genomic_DNA"/>
</dbReference>
<proteinExistence type="predicted"/>
<gene>
    <name evidence="3" type="ORF">QQ008_25495</name>
</gene>
<comment type="caution">
    <text evidence="3">The sequence shown here is derived from an EMBL/GenBank/DDBJ whole genome shotgun (WGS) entry which is preliminary data.</text>
</comment>
<dbReference type="Gene3D" id="3.30.530.20">
    <property type="match status" value="1"/>
</dbReference>
<keyword evidence="1" id="KW-0472">Membrane</keyword>
<keyword evidence="1" id="KW-1133">Transmembrane helix</keyword>
<name>A0ABT8KVG6_9BACT</name>
<accession>A0ABT8KVG6</accession>
<dbReference type="InterPro" id="IPR023393">
    <property type="entry name" value="START-like_dom_sf"/>
</dbReference>
<keyword evidence="4" id="KW-1185">Reference proteome</keyword>
<keyword evidence="1" id="KW-0812">Transmembrane</keyword>
<dbReference type="SMART" id="SM00871">
    <property type="entry name" value="AraC_E_bind"/>
    <property type="match status" value="1"/>
</dbReference>
<feature type="domain" description="AraC effector-binding" evidence="2">
    <location>
        <begin position="180"/>
        <end position="336"/>
    </location>
</feature>
<organism evidence="3 4">
    <name type="scientific">Splendidivirga corallicola</name>
    <dbReference type="NCBI Taxonomy" id="3051826"/>
    <lineage>
        <taxon>Bacteria</taxon>
        <taxon>Pseudomonadati</taxon>
        <taxon>Bacteroidota</taxon>
        <taxon>Cytophagia</taxon>
        <taxon>Cytophagales</taxon>
        <taxon>Splendidivirgaceae</taxon>
        <taxon>Splendidivirga</taxon>
    </lineage>
</organism>
<dbReference type="Pfam" id="PF10604">
    <property type="entry name" value="Polyketide_cyc2"/>
    <property type="match status" value="1"/>
</dbReference>
<dbReference type="Gene3D" id="3.20.80.10">
    <property type="entry name" value="Regulatory factor, effector binding domain"/>
    <property type="match status" value="1"/>
</dbReference>
<dbReference type="InterPro" id="IPR011256">
    <property type="entry name" value="Reg_factor_effector_dom_sf"/>
</dbReference>
<sequence length="336" mass="37537">MKALKIIGIIVVVLVAIYFAAVAFSPSEMHVSRSIVINANAGKVFKEVSNFKTDKHWSVWHQMDPNASHSYEGPTREVGFKESWSSEMREVGVGSREITELEKDKMIKMVMAFEGYDGKPTATYLLEPDGEGTKLTWKFDEEGLKGFGKIMSLMMKGSIDDAYKKSLDNLKTYIESKPDYAIEIDEVANEAIYYVGIKSEVPANDVKAIQTAFANAYGQMMMYLQAQGQSLSGMPLCVYHNVEGETIVMEPGLPIATKIEVDHDEIKMNEIASGKAVKGVHMGDYVKLGDSHNEIRKYLADNNLNVSGNPWEIFVTDPGQVTDTAQWRTEIFYPIN</sequence>
<feature type="transmembrane region" description="Helical" evidence="1">
    <location>
        <begin position="6"/>
        <end position="24"/>
    </location>
</feature>
<dbReference type="CDD" id="cd07818">
    <property type="entry name" value="SRPBCC_1"/>
    <property type="match status" value="1"/>
</dbReference>
<dbReference type="InterPro" id="IPR019587">
    <property type="entry name" value="Polyketide_cyclase/dehydratase"/>
</dbReference>
<dbReference type="SUPFAM" id="SSF55136">
    <property type="entry name" value="Probable bacterial effector-binding domain"/>
    <property type="match status" value="1"/>
</dbReference>
<evidence type="ECO:0000313" key="3">
    <source>
        <dbReference type="EMBL" id="MDN5204770.1"/>
    </source>
</evidence>
<reference evidence="3" key="1">
    <citation type="submission" date="2023-06" db="EMBL/GenBank/DDBJ databases">
        <title>Genomic of Parafulvivirga corallium.</title>
        <authorList>
            <person name="Wang G."/>
        </authorList>
    </citation>
    <scope>NUCLEOTIDE SEQUENCE</scope>
    <source>
        <strain evidence="3">BMA10</strain>
    </source>
</reference>
<dbReference type="SUPFAM" id="SSF55961">
    <property type="entry name" value="Bet v1-like"/>
    <property type="match status" value="1"/>
</dbReference>
<evidence type="ECO:0000313" key="4">
    <source>
        <dbReference type="Proteomes" id="UP001172082"/>
    </source>
</evidence>
<dbReference type="RefSeq" id="WP_346754794.1">
    <property type="nucleotide sequence ID" value="NZ_JAUJEA010000013.1"/>
</dbReference>
<protein>
    <submittedName>
        <fullName evidence="3">SRPBCC family protein</fullName>
    </submittedName>
</protein>
<evidence type="ECO:0000256" key="1">
    <source>
        <dbReference type="SAM" id="Phobius"/>
    </source>
</evidence>
<dbReference type="InterPro" id="IPR010499">
    <property type="entry name" value="AraC_E-bd"/>
</dbReference>
<evidence type="ECO:0000259" key="2">
    <source>
        <dbReference type="SMART" id="SM00871"/>
    </source>
</evidence>